<dbReference type="EMBL" id="JBHTKJ010000012">
    <property type="protein sequence ID" value="MFD1037941.1"/>
    <property type="molecule type" value="Genomic_DNA"/>
</dbReference>
<dbReference type="Gene3D" id="2.40.30.30">
    <property type="entry name" value="Riboflavin kinase-like"/>
    <property type="match status" value="1"/>
</dbReference>
<keyword evidence="11" id="KW-0511">Multifunctional enzyme</keyword>
<dbReference type="CDD" id="cd02064">
    <property type="entry name" value="FAD_synthetase_N"/>
    <property type="match status" value="1"/>
</dbReference>
<keyword evidence="4 14" id="KW-0288">FMN</keyword>
<dbReference type="EC" id="2.7.7.2" evidence="14"/>
<gene>
    <name evidence="16" type="primary">ribF</name>
    <name evidence="16" type="ORF">ACFQ3N_05905</name>
</gene>
<dbReference type="NCBIfam" id="NF004162">
    <property type="entry name" value="PRK05627.1-5"/>
    <property type="match status" value="1"/>
</dbReference>
<keyword evidence="7 14" id="KW-0547">Nucleotide-binding</keyword>
<evidence type="ECO:0000256" key="6">
    <source>
        <dbReference type="ARBA" id="ARBA00022695"/>
    </source>
</evidence>
<keyword evidence="17" id="KW-1185">Reference proteome</keyword>
<dbReference type="RefSeq" id="WP_390360459.1">
    <property type="nucleotide sequence ID" value="NZ_JBHTKJ010000012.1"/>
</dbReference>
<feature type="domain" description="Riboflavin kinase" evidence="15">
    <location>
        <begin position="185"/>
        <end position="311"/>
    </location>
</feature>
<organism evidence="16 17">
    <name type="scientific">Virgibacillus byunsanensis</name>
    <dbReference type="NCBI Taxonomy" id="570945"/>
    <lineage>
        <taxon>Bacteria</taxon>
        <taxon>Bacillati</taxon>
        <taxon>Bacillota</taxon>
        <taxon>Bacilli</taxon>
        <taxon>Bacillales</taxon>
        <taxon>Bacillaceae</taxon>
        <taxon>Virgibacillus</taxon>
    </lineage>
</organism>
<dbReference type="PANTHER" id="PTHR22749:SF6">
    <property type="entry name" value="RIBOFLAVIN KINASE"/>
    <property type="match status" value="1"/>
</dbReference>
<sequence>MRTIELTYPHTLVLEELPETVAAIGFFDGIHIGHQSVIKTAVTHARTKNMESAVITFHPHPSVVLKKDTQHVEYITPLREKQEILRQLDVDRLYIITFNKALASQEPQQFVDHFIIGLNIKHLVAGFDFSYGHKGQGNMNKIEEHSRGAFSYSTIDKVQLNNEKVSSTKVREYLKTGEMKKANDILGRPLSIHGIVVEGDKRGRTIGYPTANLEINSDALLPKPGVYAVKVLYRNEVYEGMANLGVKPTFHSDIDKPSVEVNILDYSNDIYGEELQIEWYYFIREEKKFNGVEELVKEIENDERLIRNYFSS</sequence>
<keyword evidence="9 14" id="KW-0274">FAD</keyword>
<evidence type="ECO:0000256" key="8">
    <source>
        <dbReference type="ARBA" id="ARBA00022777"/>
    </source>
</evidence>
<evidence type="ECO:0000256" key="13">
    <source>
        <dbReference type="ARBA" id="ARBA00049494"/>
    </source>
</evidence>
<dbReference type="SMART" id="SM00904">
    <property type="entry name" value="Flavokinase"/>
    <property type="match status" value="1"/>
</dbReference>
<dbReference type="PANTHER" id="PTHR22749">
    <property type="entry name" value="RIBOFLAVIN KINASE/FMN ADENYLYLTRANSFERASE"/>
    <property type="match status" value="1"/>
</dbReference>
<keyword evidence="10 14" id="KW-0067">ATP-binding</keyword>
<dbReference type="Proteomes" id="UP001597040">
    <property type="component" value="Unassembled WGS sequence"/>
</dbReference>
<keyword evidence="6 14" id="KW-0548">Nucleotidyltransferase</keyword>
<evidence type="ECO:0000256" key="2">
    <source>
        <dbReference type="ARBA" id="ARBA00005201"/>
    </source>
</evidence>
<dbReference type="InterPro" id="IPR023468">
    <property type="entry name" value="Riboflavin_kinase"/>
</dbReference>
<reference evidence="17" key="1">
    <citation type="journal article" date="2019" name="Int. J. Syst. Evol. Microbiol.">
        <title>The Global Catalogue of Microorganisms (GCM) 10K type strain sequencing project: providing services to taxonomists for standard genome sequencing and annotation.</title>
        <authorList>
            <consortium name="The Broad Institute Genomics Platform"/>
            <consortium name="The Broad Institute Genome Sequencing Center for Infectious Disease"/>
            <person name="Wu L."/>
            <person name="Ma J."/>
        </authorList>
    </citation>
    <scope>NUCLEOTIDE SEQUENCE [LARGE SCALE GENOMIC DNA]</scope>
    <source>
        <strain evidence="17">CCUG 56754</strain>
    </source>
</reference>
<dbReference type="SUPFAM" id="SSF82114">
    <property type="entry name" value="Riboflavin kinase-like"/>
    <property type="match status" value="1"/>
</dbReference>
<evidence type="ECO:0000256" key="10">
    <source>
        <dbReference type="ARBA" id="ARBA00022840"/>
    </source>
</evidence>
<evidence type="ECO:0000256" key="7">
    <source>
        <dbReference type="ARBA" id="ARBA00022741"/>
    </source>
</evidence>
<accession>A0ABW3LHR7</accession>
<dbReference type="EC" id="2.7.1.26" evidence="14"/>
<comment type="catalytic activity">
    <reaction evidence="12 14">
        <text>riboflavin + ATP = FMN + ADP + H(+)</text>
        <dbReference type="Rhea" id="RHEA:14357"/>
        <dbReference type="ChEBI" id="CHEBI:15378"/>
        <dbReference type="ChEBI" id="CHEBI:30616"/>
        <dbReference type="ChEBI" id="CHEBI:57986"/>
        <dbReference type="ChEBI" id="CHEBI:58210"/>
        <dbReference type="ChEBI" id="CHEBI:456216"/>
        <dbReference type="EC" id="2.7.1.26"/>
    </reaction>
</comment>
<comment type="caution">
    <text evidence="16">The sequence shown here is derived from an EMBL/GenBank/DDBJ whole genome shotgun (WGS) entry which is preliminary data.</text>
</comment>
<evidence type="ECO:0000256" key="3">
    <source>
        <dbReference type="ARBA" id="ARBA00022630"/>
    </source>
</evidence>
<evidence type="ECO:0000259" key="15">
    <source>
        <dbReference type="SMART" id="SM00904"/>
    </source>
</evidence>
<keyword evidence="5 14" id="KW-0808">Transferase</keyword>
<evidence type="ECO:0000256" key="5">
    <source>
        <dbReference type="ARBA" id="ARBA00022679"/>
    </source>
</evidence>
<dbReference type="Pfam" id="PF01687">
    <property type="entry name" value="Flavokinase"/>
    <property type="match status" value="1"/>
</dbReference>
<protein>
    <recommendedName>
        <fullName evidence="14">Riboflavin biosynthesis protein</fullName>
    </recommendedName>
    <domain>
        <recommendedName>
            <fullName evidence="14">Riboflavin kinase</fullName>
            <ecNumber evidence="14">2.7.1.26</ecNumber>
        </recommendedName>
        <alternativeName>
            <fullName evidence="14">Flavokinase</fullName>
        </alternativeName>
    </domain>
    <domain>
        <recommendedName>
            <fullName evidence="14">FMN adenylyltransferase</fullName>
            <ecNumber evidence="14">2.7.7.2</ecNumber>
        </recommendedName>
        <alternativeName>
            <fullName evidence="14">FAD pyrophosphorylase</fullName>
        </alternativeName>
        <alternativeName>
            <fullName evidence="14">FAD synthase</fullName>
        </alternativeName>
    </domain>
</protein>
<name>A0ABW3LHR7_9BACI</name>
<dbReference type="InterPro" id="IPR014729">
    <property type="entry name" value="Rossmann-like_a/b/a_fold"/>
</dbReference>
<dbReference type="InterPro" id="IPR023465">
    <property type="entry name" value="Riboflavin_kinase_dom_sf"/>
</dbReference>
<evidence type="ECO:0000256" key="4">
    <source>
        <dbReference type="ARBA" id="ARBA00022643"/>
    </source>
</evidence>
<evidence type="ECO:0000313" key="17">
    <source>
        <dbReference type="Proteomes" id="UP001597040"/>
    </source>
</evidence>
<dbReference type="Gene3D" id="3.40.50.620">
    <property type="entry name" value="HUPs"/>
    <property type="match status" value="1"/>
</dbReference>
<evidence type="ECO:0000256" key="14">
    <source>
        <dbReference type="PIRNR" id="PIRNR004491"/>
    </source>
</evidence>
<dbReference type="SUPFAM" id="SSF52374">
    <property type="entry name" value="Nucleotidylyl transferase"/>
    <property type="match status" value="1"/>
</dbReference>
<dbReference type="InterPro" id="IPR015865">
    <property type="entry name" value="Riboflavin_kinase_bac/euk"/>
</dbReference>
<dbReference type="InterPro" id="IPR002606">
    <property type="entry name" value="Riboflavin_kinase_bac"/>
</dbReference>
<dbReference type="InterPro" id="IPR015864">
    <property type="entry name" value="FAD_synthase"/>
</dbReference>
<dbReference type="GO" id="GO:0008531">
    <property type="term" value="F:riboflavin kinase activity"/>
    <property type="evidence" value="ECO:0007669"/>
    <property type="project" value="UniProtKB-EC"/>
</dbReference>
<comment type="pathway">
    <text evidence="2 14">Cofactor biosynthesis; FMN biosynthesis; FMN from riboflavin (ATP route): step 1/1.</text>
</comment>
<dbReference type="Pfam" id="PF06574">
    <property type="entry name" value="FAD_syn"/>
    <property type="match status" value="1"/>
</dbReference>
<evidence type="ECO:0000256" key="12">
    <source>
        <dbReference type="ARBA" id="ARBA00047880"/>
    </source>
</evidence>
<dbReference type="NCBIfam" id="TIGR00083">
    <property type="entry name" value="ribF"/>
    <property type="match status" value="1"/>
</dbReference>
<dbReference type="GO" id="GO:0003919">
    <property type="term" value="F:FMN adenylyltransferase activity"/>
    <property type="evidence" value="ECO:0007669"/>
    <property type="project" value="UniProtKB-EC"/>
</dbReference>
<comment type="pathway">
    <text evidence="1 14">Cofactor biosynthesis; FAD biosynthesis; FAD from FMN: step 1/1.</text>
</comment>
<keyword evidence="3 14" id="KW-0285">Flavoprotein</keyword>
<evidence type="ECO:0000256" key="11">
    <source>
        <dbReference type="ARBA" id="ARBA00023268"/>
    </source>
</evidence>
<proteinExistence type="inferred from homology"/>
<comment type="catalytic activity">
    <reaction evidence="13 14">
        <text>FMN + ATP + H(+) = FAD + diphosphate</text>
        <dbReference type="Rhea" id="RHEA:17237"/>
        <dbReference type="ChEBI" id="CHEBI:15378"/>
        <dbReference type="ChEBI" id="CHEBI:30616"/>
        <dbReference type="ChEBI" id="CHEBI:33019"/>
        <dbReference type="ChEBI" id="CHEBI:57692"/>
        <dbReference type="ChEBI" id="CHEBI:58210"/>
        <dbReference type="EC" id="2.7.7.2"/>
    </reaction>
</comment>
<dbReference type="PIRSF" id="PIRSF004491">
    <property type="entry name" value="FAD_Synth"/>
    <property type="match status" value="1"/>
</dbReference>
<evidence type="ECO:0000256" key="9">
    <source>
        <dbReference type="ARBA" id="ARBA00022827"/>
    </source>
</evidence>
<keyword evidence="8 14" id="KW-0418">Kinase</keyword>
<evidence type="ECO:0000256" key="1">
    <source>
        <dbReference type="ARBA" id="ARBA00004726"/>
    </source>
</evidence>
<evidence type="ECO:0000313" key="16">
    <source>
        <dbReference type="EMBL" id="MFD1037941.1"/>
    </source>
</evidence>
<comment type="similarity">
    <text evidence="14">Belongs to the ribF family.</text>
</comment>